<proteinExistence type="predicted"/>
<accession>A0A0H5M1I0</accession>
<dbReference type="Proteomes" id="UP000043316">
    <property type="component" value="Unassembled WGS sequence"/>
</dbReference>
<gene>
    <name evidence="3" type="ORF">ERS008476_03949</name>
</gene>
<dbReference type="AlphaFoldDB" id="A0A0H5M1I0"/>
<evidence type="ECO:0000313" key="3">
    <source>
        <dbReference type="EMBL" id="CRY56902.1"/>
    </source>
</evidence>
<dbReference type="EMBL" id="CWJI01000018">
    <property type="protein sequence ID" value="CRY56902.1"/>
    <property type="molecule type" value="Genomic_DNA"/>
</dbReference>
<evidence type="ECO:0000256" key="2">
    <source>
        <dbReference type="ARBA" id="ARBA00023163"/>
    </source>
</evidence>
<reference evidence="4" key="1">
    <citation type="submission" date="2015-03" db="EMBL/GenBank/DDBJ databases">
        <authorList>
            <consortium name="Pathogen Informatics"/>
        </authorList>
    </citation>
    <scope>NUCLEOTIDE SEQUENCE [LARGE SCALE GENOMIC DNA]</scope>
    <source>
        <strain evidence="4">R148</strain>
    </source>
</reference>
<keyword evidence="2" id="KW-0804">Transcription</keyword>
<protein>
    <recommendedName>
        <fullName evidence="5">FaeA-like protein</fullName>
    </recommendedName>
</protein>
<evidence type="ECO:0008006" key="5">
    <source>
        <dbReference type="Google" id="ProtNLM"/>
    </source>
</evidence>
<evidence type="ECO:0000256" key="1">
    <source>
        <dbReference type="ARBA" id="ARBA00023015"/>
    </source>
</evidence>
<organism evidence="3 4">
    <name type="scientific">Yersinia intermedia</name>
    <dbReference type="NCBI Taxonomy" id="631"/>
    <lineage>
        <taxon>Bacteria</taxon>
        <taxon>Pseudomonadati</taxon>
        <taxon>Pseudomonadota</taxon>
        <taxon>Gammaproteobacteria</taxon>
        <taxon>Enterobacterales</taxon>
        <taxon>Yersiniaceae</taxon>
        <taxon>Yersinia</taxon>
    </lineage>
</organism>
<dbReference type="Gene3D" id="1.10.10.10">
    <property type="entry name" value="Winged helix-like DNA-binding domain superfamily/Winged helix DNA-binding domain"/>
    <property type="match status" value="1"/>
</dbReference>
<dbReference type="GO" id="GO:0006355">
    <property type="term" value="P:regulation of DNA-templated transcription"/>
    <property type="evidence" value="ECO:0007669"/>
    <property type="project" value="InterPro"/>
</dbReference>
<dbReference type="InterPro" id="IPR036388">
    <property type="entry name" value="WH-like_DNA-bd_sf"/>
</dbReference>
<evidence type="ECO:0000313" key="4">
    <source>
        <dbReference type="Proteomes" id="UP000043316"/>
    </source>
</evidence>
<keyword evidence="1" id="KW-0805">Transcription regulation</keyword>
<sequence>MKSESKKYRARKEMMLSQLQSLCSASKGAYALTQLPPPESWPKTRELADRCNESIYATRTMLLTLEREGKVHCTFNSINNSLRWFIGPDIQSDEH</sequence>
<name>A0A0H5M1I0_YERIN</name>
<dbReference type="Pfam" id="PF04703">
    <property type="entry name" value="FaeA"/>
    <property type="match status" value="1"/>
</dbReference>
<dbReference type="InterPro" id="IPR006793">
    <property type="entry name" value="FaeA"/>
</dbReference>